<dbReference type="Proteomes" id="UP000614216">
    <property type="component" value="Unassembled WGS sequence"/>
</dbReference>
<keyword evidence="1" id="KW-0472">Membrane</keyword>
<accession>A0A937FW71</accession>
<feature type="transmembrane region" description="Helical" evidence="1">
    <location>
        <begin position="182"/>
        <end position="203"/>
    </location>
</feature>
<protein>
    <submittedName>
        <fullName evidence="2">Uncharacterized protein</fullName>
    </submittedName>
</protein>
<comment type="caution">
    <text evidence="2">The sequence shown here is derived from an EMBL/GenBank/DDBJ whole genome shotgun (WGS) entry which is preliminary data.</text>
</comment>
<name>A0A937FW71_9BACT</name>
<keyword evidence="1" id="KW-0812">Transmembrane</keyword>
<dbReference type="EMBL" id="JAEUGD010000016">
    <property type="protein sequence ID" value="MBL6445613.1"/>
    <property type="molecule type" value="Genomic_DNA"/>
</dbReference>
<evidence type="ECO:0000256" key="1">
    <source>
        <dbReference type="SAM" id="Phobius"/>
    </source>
</evidence>
<feature type="transmembrane region" description="Helical" evidence="1">
    <location>
        <begin position="56"/>
        <end position="78"/>
    </location>
</feature>
<reference evidence="2" key="1">
    <citation type="submission" date="2021-01" db="EMBL/GenBank/DDBJ databases">
        <title>Fulvivirga kasyanovii gen. nov., sp nov., a novel member of the phylum Bacteroidetes isolated from seawater in a mussel farm.</title>
        <authorList>
            <person name="Zhao L.-H."/>
            <person name="Wang Z.-J."/>
        </authorList>
    </citation>
    <scope>NUCLEOTIDE SEQUENCE</scope>
    <source>
        <strain evidence="2">29W222</strain>
    </source>
</reference>
<proteinExistence type="predicted"/>
<keyword evidence="3" id="KW-1185">Reference proteome</keyword>
<evidence type="ECO:0000313" key="3">
    <source>
        <dbReference type="Proteomes" id="UP000614216"/>
    </source>
</evidence>
<gene>
    <name evidence="2" type="ORF">JMN32_04790</name>
</gene>
<dbReference type="AlphaFoldDB" id="A0A937FW71"/>
<dbReference type="RefSeq" id="WP_202855154.1">
    <property type="nucleotide sequence ID" value="NZ_JAEUGD010000016.1"/>
</dbReference>
<feature type="transmembrane region" description="Helical" evidence="1">
    <location>
        <begin position="20"/>
        <end position="44"/>
    </location>
</feature>
<keyword evidence="1" id="KW-1133">Transmembrane helix</keyword>
<feature type="transmembrane region" description="Helical" evidence="1">
    <location>
        <begin position="116"/>
        <end position="137"/>
    </location>
</feature>
<feature type="transmembrane region" description="Helical" evidence="1">
    <location>
        <begin position="143"/>
        <end position="161"/>
    </location>
</feature>
<evidence type="ECO:0000313" key="2">
    <source>
        <dbReference type="EMBL" id="MBL6445613.1"/>
    </source>
</evidence>
<sequence>MALKASRPAASRVKTSRKLFFGKTVLIAALATLVVTILIVYLTGLSNHRTIIENSLISLSILCVALFTFMTVGLYNGFNIYDDLSHKLKFTWRGSSSWTDVNFSPDLPVELDGDDACAGILISIVVWILVTIGIILFLFLAELILSFAWIALVAVIYWVFIRALKLVFSKSRKCEGNLLRSFYYGFSYTTLYLGWVYGVIYVSGAI</sequence>
<organism evidence="2 3">
    <name type="scientific">Fulvivirga marina</name>
    <dbReference type="NCBI Taxonomy" id="2494733"/>
    <lineage>
        <taxon>Bacteria</taxon>
        <taxon>Pseudomonadati</taxon>
        <taxon>Bacteroidota</taxon>
        <taxon>Cytophagia</taxon>
        <taxon>Cytophagales</taxon>
        <taxon>Fulvivirgaceae</taxon>
        <taxon>Fulvivirga</taxon>
    </lineage>
</organism>